<keyword evidence="1" id="KW-0472">Membrane</keyword>
<dbReference type="AlphaFoldDB" id="A0AA38G2U8"/>
<accession>A0AA38G2U8</accession>
<keyword evidence="1" id="KW-0812">Transmembrane</keyword>
<dbReference type="OMA" id="QVLEYWA"/>
<evidence type="ECO:0008006" key="4">
    <source>
        <dbReference type="Google" id="ProtNLM"/>
    </source>
</evidence>
<keyword evidence="3" id="KW-1185">Reference proteome</keyword>
<organism evidence="2 3">
    <name type="scientific">Taxus chinensis</name>
    <name type="common">Chinese yew</name>
    <name type="synonym">Taxus wallichiana var. chinensis</name>
    <dbReference type="NCBI Taxonomy" id="29808"/>
    <lineage>
        <taxon>Eukaryota</taxon>
        <taxon>Viridiplantae</taxon>
        <taxon>Streptophyta</taxon>
        <taxon>Embryophyta</taxon>
        <taxon>Tracheophyta</taxon>
        <taxon>Spermatophyta</taxon>
        <taxon>Pinopsida</taxon>
        <taxon>Pinidae</taxon>
        <taxon>Conifers II</taxon>
        <taxon>Cupressales</taxon>
        <taxon>Taxaceae</taxon>
        <taxon>Taxus</taxon>
    </lineage>
</organism>
<proteinExistence type="predicted"/>
<feature type="transmembrane region" description="Helical" evidence="1">
    <location>
        <begin position="76"/>
        <end position="95"/>
    </location>
</feature>
<dbReference type="PANTHER" id="PTHR34965">
    <property type="entry name" value="OS07G0118300 PROTEIN"/>
    <property type="match status" value="1"/>
</dbReference>
<protein>
    <recommendedName>
        <fullName evidence="4">Golgi apparatus membrane protein TVP15</fullName>
    </recommendedName>
</protein>
<sequence>MARTGEEETQPKFTNIADITDEEAAEMKRRANVLVRTDPFLIVCKCFSVVTVISALMCVAVNVISAIYSFKNGLDVFDGILRCYAVVIALFVVVAETEWERILKFWLVLEYWVGRGMLQIFVSVMTKALSNAKKESHVLTLFQEIASYLLLACGVVYVIAGLLCCGTLKRSRLKKSVSREQAAKDLEDLEKRRDELQKLLIDR</sequence>
<evidence type="ECO:0000313" key="3">
    <source>
        <dbReference type="Proteomes" id="UP000824469"/>
    </source>
</evidence>
<dbReference type="EMBL" id="JAHRHJ020000005">
    <property type="protein sequence ID" value="KAH9314830.1"/>
    <property type="molecule type" value="Genomic_DNA"/>
</dbReference>
<reference evidence="2 3" key="1">
    <citation type="journal article" date="2021" name="Nat. Plants">
        <title>The Taxus genome provides insights into paclitaxel biosynthesis.</title>
        <authorList>
            <person name="Xiong X."/>
            <person name="Gou J."/>
            <person name="Liao Q."/>
            <person name="Li Y."/>
            <person name="Zhou Q."/>
            <person name="Bi G."/>
            <person name="Li C."/>
            <person name="Du R."/>
            <person name="Wang X."/>
            <person name="Sun T."/>
            <person name="Guo L."/>
            <person name="Liang H."/>
            <person name="Lu P."/>
            <person name="Wu Y."/>
            <person name="Zhang Z."/>
            <person name="Ro D.K."/>
            <person name="Shang Y."/>
            <person name="Huang S."/>
            <person name="Yan J."/>
        </authorList>
    </citation>
    <scope>NUCLEOTIDE SEQUENCE [LARGE SCALE GENOMIC DNA]</scope>
    <source>
        <tissue evidence="2">Leaf</tissue>
    </source>
</reference>
<name>A0AA38G2U8_TAXCH</name>
<feature type="transmembrane region" description="Helical" evidence="1">
    <location>
        <begin position="46"/>
        <end position="70"/>
    </location>
</feature>
<gene>
    <name evidence="2" type="ORF">KI387_023457</name>
</gene>
<evidence type="ECO:0000256" key="1">
    <source>
        <dbReference type="SAM" id="Phobius"/>
    </source>
</evidence>
<dbReference type="PANTHER" id="PTHR34965:SF1">
    <property type="entry name" value="OS07G0118300 PROTEIN"/>
    <property type="match status" value="1"/>
</dbReference>
<evidence type="ECO:0000313" key="2">
    <source>
        <dbReference type="EMBL" id="KAH9314830.1"/>
    </source>
</evidence>
<feature type="transmembrane region" description="Helical" evidence="1">
    <location>
        <begin position="107"/>
        <end position="125"/>
    </location>
</feature>
<comment type="caution">
    <text evidence="2">The sequence shown here is derived from an EMBL/GenBank/DDBJ whole genome shotgun (WGS) entry which is preliminary data.</text>
</comment>
<dbReference type="Proteomes" id="UP000824469">
    <property type="component" value="Unassembled WGS sequence"/>
</dbReference>
<keyword evidence="1" id="KW-1133">Transmembrane helix</keyword>
<feature type="non-terminal residue" evidence="2">
    <location>
        <position position="203"/>
    </location>
</feature>
<feature type="transmembrane region" description="Helical" evidence="1">
    <location>
        <begin position="145"/>
        <end position="168"/>
    </location>
</feature>